<keyword evidence="1" id="KW-0472">Membrane</keyword>
<keyword evidence="1" id="KW-1133">Transmembrane helix</keyword>
<proteinExistence type="predicted"/>
<keyword evidence="3" id="KW-1185">Reference proteome</keyword>
<dbReference type="Pfam" id="PF11832">
    <property type="entry name" value="DUF3352"/>
    <property type="match status" value="1"/>
</dbReference>
<accession>A0ABR8C6M0</accession>
<sequence length="583" mass="61816">MTETKPNLLPIIGGAAVVVAGGIGAYFFLNKPSILPTASSTAGTLSIVPKQSLMAMSISTDEAALSKIEQFLSPETKKLYDQAIAEVRKNLSSGDVDYDKDIKPWVGKSITFAILPSGKTASLVPSKSQAAIQNRYVPMSDTGSIQFVQDKAAPATPEAKTIPNILIVVEVKDKAGAEKFLTEKIKTKAGGKEKQSDYKGVKITQYGEGSQGSVTAMVGDYLIVTPQEQTTQKAIDTFKGEASLASAASADDLKIQNPVAQVYIPNFGTSIVELAALNPEAQTIPPESLEQLKQIKSLNMGFGIDDAGIRFKALGKFDPAAIAALKNSPNKVMSQIPSQAFMVTTGFNIKSSWEQFVKSADKNPEIKKGIDEVRAQLKSSPLALDLDKDIFGWMDGEFALASVAGKTEGILAQTQGLAPLLMLQTTNRAAAESLFKKLDDFASKNGATVAKKDVGGVSVTEWSAAGAGAIVAHGWSQPDTLFITASPIVSLFVPKPATALDADATYKSVISTLPTNNVGYFYIDADRTWSIVQSFMPAAEKEKTPPEAKALIESIRGIAATAAYPNPETAEVEVILALKKGGK</sequence>
<evidence type="ECO:0000256" key="1">
    <source>
        <dbReference type="SAM" id="Phobius"/>
    </source>
</evidence>
<name>A0ABR8C6M0_9CYAN</name>
<dbReference type="EMBL" id="JACJQY010000001">
    <property type="protein sequence ID" value="MBD2315301.1"/>
    <property type="molecule type" value="Genomic_DNA"/>
</dbReference>
<protein>
    <submittedName>
        <fullName evidence="2">DUF3352 domain-containing protein</fullName>
    </submittedName>
</protein>
<reference evidence="2 3" key="1">
    <citation type="journal article" date="2020" name="ISME J.">
        <title>Comparative genomics reveals insights into cyanobacterial evolution and habitat adaptation.</title>
        <authorList>
            <person name="Chen M.Y."/>
            <person name="Teng W.K."/>
            <person name="Zhao L."/>
            <person name="Hu C.X."/>
            <person name="Zhou Y.K."/>
            <person name="Han B.P."/>
            <person name="Song L.R."/>
            <person name="Shu W.S."/>
        </authorList>
    </citation>
    <scope>NUCLEOTIDE SEQUENCE [LARGE SCALE GENOMIC DNA]</scope>
    <source>
        <strain evidence="2 3">FACHB-1050</strain>
    </source>
</reference>
<feature type="transmembrane region" description="Helical" evidence="1">
    <location>
        <begin position="7"/>
        <end position="29"/>
    </location>
</feature>
<organism evidence="2 3">
    <name type="scientific">Phormidium tenue FACHB-1050</name>
    <dbReference type="NCBI Taxonomy" id="2692857"/>
    <lineage>
        <taxon>Bacteria</taxon>
        <taxon>Bacillati</taxon>
        <taxon>Cyanobacteriota</taxon>
        <taxon>Cyanophyceae</taxon>
        <taxon>Oscillatoriophycideae</taxon>
        <taxon>Oscillatoriales</taxon>
        <taxon>Oscillatoriaceae</taxon>
        <taxon>Phormidium</taxon>
    </lineage>
</organism>
<gene>
    <name evidence="2" type="ORF">H6G05_00370</name>
</gene>
<evidence type="ECO:0000313" key="2">
    <source>
        <dbReference type="EMBL" id="MBD2315301.1"/>
    </source>
</evidence>
<evidence type="ECO:0000313" key="3">
    <source>
        <dbReference type="Proteomes" id="UP000618445"/>
    </source>
</evidence>
<comment type="caution">
    <text evidence="2">The sequence shown here is derived from an EMBL/GenBank/DDBJ whole genome shotgun (WGS) entry which is preliminary data.</text>
</comment>
<keyword evidence="1" id="KW-0812">Transmembrane</keyword>
<dbReference type="RefSeq" id="WP_190575289.1">
    <property type="nucleotide sequence ID" value="NZ_CAWPQU010000001.1"/>
</dbReference>
<dbReference type="InterPro" id="IPR021787">
    <property type="entry name" value="DUF3352"/>
</dbReference>
<dbReference type="Proteomes" id="UP000618445">
    <property type="component" value="Unassembled WGS sequence"/>
</dbReference>